<evidence type="ECO:0000313" key="3">
    <source>
        <dbReference type="EMBL" id="CAC5426445.1"/>
    </source>
</evidence>
<feature type="transmembrane region" description="Helical" evidence="1">
    <location>
        <begin position="170"/>
        <end position="189"/>
    </location>
</feature>
<sequence length="277" mass="31916">MPDQIIIIVSTLFLFTVKTNTHIEVKCPSGKHWYLRAMSFCSSVDQYTCLLDYVNNVDIESCNGKKTEPPGDKTVINSGNFDTESCSFERFQPFSFSTSQGNTCIYKKTMCSEEGQLVYNNGTSVYDRKCRCDYTNNFSFVSTERIDMCFCDPTNEDCSCHIKLCGKGHILTPAEIWIVFLAGIIVIVVEDPYTNMKKTEEDKSKYKIHKATVESYKGRPYEYTVLKDLIEDGTIEIYDSSKNTTEPNPPQIEEEKVLQNLFEEYKSKYIIRRREVE</sequence>
<keyword evidence="2" id="KW-0732">Signal</keyword>
<evidence type="ECO:0000256" key="1">
    <source>
        <dbReference type="SAM" id="Phobius"/>
    </source>
</evidence>
<proteinExistence type="predicted"/>
<keyword evidence="1" id="KW-0472">Membrane</keyword>
<dbReference type="EMBL" id="CACVKT020010430">
    <property type="protein sequence ID" value="CAC5426445.1"/>
    <property type="molecule type" value="Genomic_DNA"/>
</dbReference>
<name>A0A6J8F479_MYTCO</name>
<feature type="chain" id="PRO_5026702144" evidence="2">
    <location>
        <begin position="22"/>
        <end position="277"/>
    </location>
</feature>
<accession>A0A6J8F479</accession>
<keyword evidence="1" id="KW-0812">Transmembrane</keyword>
<keyword evidence="1" id="KW-1133">Transmembrane helix</keyword>
<evidence type="ECO:0000313" key="4">
    <source>
        <dbReference type="Proteomes" id="UP000507470"/>
    </source>
</evidence>
<keyword evidence="4" id="KW-1185">Reference proteome</keyword>
<evidence type="ECO:0000256" key="2">
    <source>
        <dbReference type="SAM" id="SignalP"/>
    </source>
</evidence>
<organism evidence="3 4">
    <name type="scientific">Mytilus coruscus</name>
    <name type="common">Sea mussel</name>
    <dbReference type="NCBI Taxonomy" id="42192"/>
    <lineage>
        <taxon>Eukaryota</taxon>
        <taxon>Metazoa</taxon>
        <taxon>Spiralia</taxon>
        <taxon>Lophotrochozoa</taxon>
        <taxon>Mollusca</taxon>
        <taxon>Bivalvia</taxon>
        <taxon>Autobranchia</taxon>
        <taxon>Pteriomorphia</taxon>
        <taxon>Mytilida</taxon>
        <taxon>Mytiloidea</taxon>
        <taxon>Mytilidae</taxon>
        <taxon>Mytilinae</taxon>
        <taxon>Mytilus</taxon>
    </lineage>
</organism>
<gene>
    <name evidence="3" type="ORF">MCOR_58145</name>
</gene>
<protein>
    <submittedName>
        <fullName evidence="3">Uncharacterized protein</fullName>
    </submittedName>
</protein>
<dbReference type="AlphaFoldDB" id="A0A6J8F479"/>
<reference evidence="3 4" key="1">
    <citation type="submission" date="2020-06" db="EMBL/GenBank/DDBJ databases">
        <authorList>
            <person name="Li R."/>
            <person name="Bekaert M."/>
        </authorList>
    </citation>
    <scope>NUCLEOTIDE SEQUENCE [LARGE SCALE GENOMIC DNA]</scope>
    <source>
        <strain evidence="4">wild</strain>
    </source>
</reference>
<feature type="signal peptide" evidence="2">
    <location>
        <begin position="1"/>
        <end position="21"/>
    </location>
</feature>
<dbReference type="OrthoDB" id="6090904at2759"/>
<dbReference type="Proteomes" id="UP000507470">
    <property type="component" value="Unassembled WGS sequence"/>
</dbReference>